<keyword evidence="5" id="KW-0547">Nucleotide-binding</keyword>
<dbReference type="Gene3D" id="3.30.565.10">
    <property type="entry name" value="Histidine kinase-like ATPase, C-terminal domain"/>
    <property type="match status" value="1"/>
</dbReference>
<dbReference type="InterPro" id="IPR025828">
    <property type="entry name" value="Put_sensor_dom"/>
</dbReference>
<organism evidence="14 15">
    <name type="scientific">Haloactinospora alba</name>
    <dbReference type="NCBI Taxonomy" id="405555"/>
    <lineage>
        <taxon>Bacteria</taxon>
        <taxon>Bacillati</taxon>
        <taxon>Actinomycetota</taxon>
        <taxon>Actinomycetes</taxon>
        <taxon>Streptosporangiales</taxon>
        <taxon>Nocardiopsidaceae</taxon>
        <taxon>Haloactinospora</taxon>
    </lineage>
</organism>
<keyword evidence="6 14" id="KW-0418">Kinase</keyword>
<feature type="transmembrane region" description="Helical" evidence="10">
    <location>
        <begin position="35"/>
        <end position="61"/>
    </location>
</feature>
<evidence type="ECO:0000256" key="10">
    <source>
        <dbReference type="SAM" id="Phobius"/>
    </source>
</evidence>
<evidence type="ECO:0000313" key="14">
    <source>
        <dbReference type="EMBL" id="TQN27786.1"/>
    </source>
</evidence>
<protein>
    <recommendedName>
        <fullName evidence="2">histidine kinase</fullName>
        <ecNumber evidence="2">2.7.13.3</ecNumber>
    </recommendedName>
</protein>
<dbReference type="GO" id="GO:0016020">
    <property type="term" value="C:membrane"/>
    <property type="evidence" value="ECO:0007669"/>
    <property type="project" value="InterPro"/>
</dbReference>
<evidence type="ECO:0000256" key="7">
    <source>
        <dbReference type="ARBA" id="ARBA00022840"/>
    </source>
</evidence>
<evidence type="ECO:0000256" key="4">
    <source>
        <dbReference type="ARBA" id="ARBA00022679"/>
    </source>
</evidence>
<dbReference type="GO" id="GO:0046983">
    <property type="term" value="F:protein dimerization activity"/>
    <property type="evidence" value="ECO:0007669"/>
    <property type="project" value="InterPro"/>
</dbReference>
<comment type="catalytic activity">
    <reaction evidence="1">
        <text>ATP + protein L-histidine = ADP + protein N-phospho-L-histidine.</text>
        <dbReference type="EC" id="2.7.13.3"/>
    </reaction>
</comment>
<evidence type="ECO:0000313" key="15">
    <source>
        <dbReference type="Proteomes" id="UP000317422"/>
    </source>
</evidence>
<keyword evidence="3" id="KW-0597">Phosphoprotein</keyword>
<evidence type="ECO:0000256" key="8">
    <source>
        <dbReference type="ARBA" id="ARBA00023012"/>
    </source>
</evidence>
<comment type="caution">
    <text evidence="14">The sequence shown here is derived from an EMBL/GenBank/DDBJ whole genome shotgun (WGS) entry which is preliminary data.</text>
</comment>
<evidence type="ECO:0000259" key="11">
    <source>
        <dbReference type="Pfam" id="PF02518"/>
    </source>
</evidence>
<keyword evidence="9" id="KW-0175">Coiled coil</keyword>
<keyword evidence="10" id="KW-0472">Membrane</keyword>
<evidence type="ECO:0000256" key="3">
    <source>
        <dbReference type="ARBA" id="ARBA00022553"/>
    </source>
</evidence>
<proteinExistence type="predicted"/>
<evidence type="ECO:0000256" key="1">
    <source>
        <dbReference type="ARBA" id="ARBA00000085"/>
    </source>
</evidence>
<dbReference type="InterPro" id="IPR011712">
    <property type="entry name" value="Sig_transdc_His_kin_sub3_dim/P"/>
</dbReference>
<dbReference type="InterPro" id="IPR036890">
    <property type="entry name" value="HATPase_C_sf"/>
</dbReference>
<dbReference type="Proteomes" id="UP000317422">
    <property type="component" value="Unassembled WGS sequence"/>
</dbReference>
<gene>
    <name evidence="14" type="ORF">FHX37_4516</name>
</gene>
<dbReference type="EC" id="2.7.13.3" evidence="2"/>
<dbReference type="PANTHER" id="PTHR24421">
    <property type="entry name" value="NITRATE/NITRITE SENSOR PROTEIN NARX-RELATED"/>
    <property type="match status" value="1"/>
</dbReference>
<dbReference type="CDD" id="cd16917">
    <property type="entry name" value="HATPase_UhpB-NarQ-NarX-like"/>
    <property type="match status" value="1"/>
</dbReference>
<keyword evidence="15" id="KW-1185">Reference proteome</keyword>
<dbReference type="GO" id="GO:0000155">
    <property type="term" value="F:phosphorelay sensor kinase activity"/>
    <property type="evidence" value="ECO:0007669"/>
    <property type="project" value="InterPro"/>
</dbReference>
<evidence type="ECO:0000259" key="12">
    <source>
        <dbReference type="Pfam" id="PF07730"/>
    </source>
</evidence>
<dbReference type="Gene3D" id="1.20.5.1930">
    <property type="match status" value="1"/>
</dbReference>
<keyword evidence="10" id="KW-1133">Transmembrane helix</keyword>
<feature type="coiled-coil region" evidence="9">
    <location>
        <begin position="258"/>
        <end position="292"/>
    </location>
</feature>
<dbReference type="Pfam" id="PF02518">
    <property type="entry name" value="HATPase_c"/>
    <property type="match status" value="1"/>
</dbReference>
<name>A0A543N7I3_9ACTN</name>
<dbReference type="AlphaFoldDB" id="A0A543N7I3"/>
<feature type="domain" description="Putative sensor" evidence="13">
    <location>
        <begin position="28"/>
        <end position="202"/>
    </location>
</feature>
<sequence>MTDSTNDGTAPVRPADSVRGSLASVEQLAGGLTTAFLALLSLTSLLAAGLACLTGVGLALLAPALRGLRATADRERARLSRMGPEVLTPYASPVRGWRSALTELRAATFVRDVGWACLHASAGLALGLLGVLLPVVAVRDTTFPVWWTFLPDGAAGSALGLPAGDWPTAALVALMGVGWCAIVIGLGPGMARLQAYPGRALLGPPPGAELVDRITELTASRAAALDAHTRELRRIERSLHDGAQSRLVTVAVLLGSARRALDRDRAAAESALEQAQESAETALSELRGLSRAILPPALDHGLADALSGLAADCPLPCQVDTTQLAPCPVSVEAAAYFAVAEALSNVTQHSGATRAEVWAGKRDGRLVVRVVDDGRGGAREDEGTGLRGIRQRARAHDGTVEVTSPDTGSTTVHVELPCE</sequence>
<dbReference type="GO" id="GO:0005524">
    <property type="term" value="F:ATP binding"/>
    <property type="evidence" value="ECO:0007669"/>
    <property type="project" value="UniProtKB-KW"/>
</dbReference>
<evidence type="ECO:0000256" key="5">
    <source>
        <dbReference type="ARBA" id="ARBA00022741"/>
    </source>
</evidence>
<accession>A0A543N7I3</accession>
<dbReference type="InterPro" id="IPR003594">
    <property type="entry name" value="HATPase_dom"/>
</dbReference>
<evidence type="ECO:0000256" key="6">
    <source>
        <dbReference type="ARBA" id="ARBA00022777"/>
    </source>
</evidence>
<feature type="domain" description="Signal transduction histidine kinase subgroup 3 dimerisation and phosphoacceptor" evidence="12">
    <location>
        <begin position="231"/>
        <end position="297"/>
    </location>
</feature>
<evidence type="ECO:0000256" key="9">
    <source>
        <dbReference type="SAM" id="Coils"/>
    </source>
</evidence>
<keyword evidence="8" id="KW-0902">Two-component regulatory system</keyword>
<keyword evidence="10" id="KW-0812">Transmembrane</keyword>
<feature type="transmembrane region" description="Helical" evidence="10">
    <location>
        <begin position="113"/>
        <end position="137"/>
    </location>
</feature>
<dbReference type="OrthoDB" id="3526306at2"/>
<keyword evidence="7" id="KW-0067">ATP-binding</keyword>
<reference evidence="14 15" key="1">
    <citation type="submission" date="2019-06" db="EMBL/GenBank/DDBJ databases">
        <title>Sequencing the genomes of 1000 actinobacteria strains.</title>
        <authorList>
            <person name="Klenk H.-P."/>
        </authorList>
    </citation>
    <scope>NUCLEOTIDE SEQUENCE [LARGE SCALE GENOMIC DNA]</scope>
    <source>
        <strain evidence="14 15">DSM 45015</strain>
    </source>
</reference>
<evidence type="ECO:0000256" key="2">
    <source>
        <dbReference type="ARBA" id="ARBA00012438"/>
    </source>
</evidence>
<keyword evidence="4" id="KW-0808">Transferase</keyword>
<feature type="transmembrane region" description="Helical" evidence="10">
    <location>
        <begin position="166"/>
        <end position="186"/>
    </location>
</feature>
<dbReference type="RefSeq" id="WP_141926199.1">
    <property type="nucleotide sequence ID" value="NZ_VFQC01000003.1"/>
</dbReference>
<dbReference type="PANTHER" id="PTHR24421:SF10">
    <property type="entry name" value="NITRATE_NITRITE SENSOR PROTEIN NARQ"/>
    <property type="match status" value="1"/>
</dbReference>
<evidence type="ECO:0000259" key="13">
    <source>
        <dbReference type="Pfam" id="PF13796"/>
    </source>
</evidence>
<dbReference type="Pfam" id="PF13796">
    <property type="entry name" value="Sensor"/>
    <property type="match status" value="1"/>
</dbReference>
<dbReference type="EMBL" id="VFQC01000003">
    <property type="protein sequence ID" value="TQN27786.1"/>
    <property type="molecule type" value="Genomic_DNA"/>
</dbReference>
<feature type="domain" description="Histidine kinase/HSP90-like ATPase" evidence="11">
    <location>
        <begin position="334"/>
        <end position="418"/>
    </location>
</feature>
<dbReference type="InterPro" id="IPR050482">
    <property type="entry name" value="Sensor_HK_TwoCompSys"/>
</dbReference>
<dbReference type="SUPFAM" id="SSF55874">
    <property type="entry name" value="ATPase domain of HSP90 chaperone/DNA topoisomerase II/histidine kinase"/>
    <property type="match status" value="1"/>
</dbReference>
<dbReference type="Pfam" id="PF07730">
    <property type="entry name" value="HisKA_3"/>
    <property type="match status" value="1"/>
</dbReference>